<feature type="compositionally biased region" description="Polar residues" evidence="1">
    <location>
        <begin position="67"/>
        <end position="78"/>
    </location>
</feature>
<reference evidence="2 3" key="1">
    <citation type="submission" date="2020-04" db="EMBL/GenBank/DDBJ databases">
        <title>Chromosome-level genome assembly of a cyprinid fish Onychostoma macrolepis by integration of Nanopore Sequencing, Bionano and Hi-C technology.</title>
        <authorList>
            <person name="Wang D."/>
        </authorList>
    </citation>
    <scope>NUCLEOTIDE SEQUENCE [LARGE SCALE GENOMIC DNA]</scope>
    <source>
        <strain evidence="2">SWU-2019</strain>
        <tissue evidence="2">Muscle</tissue>
    </source>
</reference>
<dbReference type="AlphaFoldDB" id="A0A7J6CKY4"/>
<dbReference type="EMBL" id="JAAMOB010000011">
    <property type="protein sequence ID" value="KAF4107225.1"/>
    <property type="molecule type" value="Genomic_DNA"/>
</dbReference>
<sequence length="78" mass="8631">MKSDQFMTKNPPKLNEATVSSDPSRRKRPRSESPEPSCVSLRSNTSMMEPPEISDGPVTSDPPLVQTDISNFTVDHLT</sequence>
<protein>
    <submittedName>
        <fullName evidence="2">Uncharacterized protein</fullName>
    </submittedName>
</protein>
<evidence type="ECO:0000313" key="3">
    <source>
        <dbReference type="Proteomes" id="UP000579812"/>
    </source>
</evidence>
<name>A0A7J6CKY4_9TELE</name>
<proteinExistence type="predicted"/>
<gene>
    <name evidence="2" type="ORF">G5714_011589</name>
</gene>
<comment type="caution">
    <text evidence="2">The sequence shown here is derived from an EMBL/GenBank/DDBJ whole genome shotgun (WGS) entry which is preliminary data.</text>
</comment>
<dbReference type="Proteomes" id="UP000579812">
    <property type="component" value="Unassembled WGS sequence"/>
</dbReference>
<feature type="region of interest" description="Disordered" evidence="1">
    <location>
        <begin position="1"/>
        <end position="78"/>
    </location>
</feature>
<evidence type="ECO:0000256" key="1">
    <source>
        <dbReference type="SAM" id="MobiDB-lite"/>
    </source>
</evidence>
<accession>A0A7J6CKY4</accession>
<organism evidence="2 3">
    <name type="scientific">Onychostoma macrolepis</name>
    <dbReference type="NCBI Taxonomy" id="369639"/>
    <lineage>
        <taxon>Eukaryota</taxon>
        <taxon>Metazoa</taxon>
        <taxon>Chordata</taxon>
        <taxon>Craniata</taxon>
        <taxon>Vertebrata</taxon>
        <taxon>Euteleostomi</taxon>
        <taxon>Actinopterygii</taxon>
        <taxon>Neopterygii</taxon>
        <taxon>Teleostei</taxon>
        <taxon>Ostariophysi</taxon>
        <taxon>Cypriniformes</taxon>
        <taxon>Cyprinidae</taxon>
        <taxon>Acrossocheilinae</taxon>
        <taxon>Onychostoma</taxon>
    </lineage>
</organism>
<evidence type="ECO:0000313" key="2">
    <source>
        <dbReference type="EMBL" id="KAF4107225.1"/>
    </source>
</evidence>
<keyword evidence="3" id="KW-1185">Reference proteome</keyword>